<protein>
    <recommendedName>
        <fullName evidence="2">Protein kinase domain-containing protein</fullName>
    </recommendedName>
</protein>
<evidence type="ECO:0000259" key="2">
    <source>
        <dbReference type="PROSITE" id="PS50011"/>
    </source>
</evidence>
<dbReference type="AlphaFoldDB" id="A0A8S1WSK6"/>
<dbReference type="GO" id="GO:0004672">
    <property type="term" value="F:protein kinase activity"/>
    <property type="evidence" value="ECO:0007669"/>
    <property type="project" value="InterPro"/>
</dbReference>
<feature type="domain" description="Protein kinase" evidence="2">
    <location>
        <begin position="1"/>
        <end position="325"/>
    </location>
</feature>
<name>A0A8S1WSK6_PAROT</name>
<evidence type="ECO:0000313" key="4">
    <source>
        <dbReference type="Proteomes" id="UP000683925"/>
    </source>
</evidence>
<evidence type="ECO:0000313" key="3">
    <source>
        <dbReference type="EMBL" id="CAD8191727.1"/>
    </source>
</evidence>
<dbReference type="OrthoDB" id="308954at2759"/>
<dbReference type="Proteomes" id="UP000683925">
    <property type="component" value="Unassembled WGS sequence"/>
</dbReference>
<gene>
    <name evidence="3" type="ORF">POCTA_138.1.T1000150</name>
</gene>
<accession>A0A8S1WSK6</accession>
<organism evidence="3 4">
    <name type="scientific">Paramecium octaurelia</name>
    <dbReference type="NCBI Taxonomy" id="43137"/>
    <lineage>
        <taxon>Eukaryota</taxon>
        <taxon>Sar</taxon>
        <taxon>Alveolata</taxon>
        <taxon>Ciliophora</taxon>
        <taxon>Intramacronucleata</taxon>
        <taxon>Oligohymenophorea</taxon>
        <taxon>Peniculida</taxon>
        <taxon>Parameciidae</taxon>
        <taxon>Paramecium</taxon>
    </lineage>
</organism>
<reference evidence="3" key="1">
    <citation type="submission" date="2021-01" db="EMBL/GenBank/DDBJ databases">
        <authorList>
            <consortium name="Genoscope - CEA"/>
            <person name="William W."/>
        </authorList>
    </citation>
    <scope>NUCLEOTIDE SEQUENCE</scope>
</reference>
<sequence length="754" mass="90439">MSKSLKRQPSKISVIIKSKEQFEKKFITESYLVYNSLKYFCQQQKEYGEKYSNYVLGIQTISENKNTKTLTVTYACDKSATPLSKIKYSSPKHKIQIFKHLYLIYGFLNKQKILHRNLKPNNIIFYNQQLLLTDFGYMLGDWWIDKINFIDENDDIRNNNMYPYVFPDIADLIIAIQCQTEVGGRKRDFLIGRDKLSVKKQDQFAIAIMMLEVFITMYNRKLTTANERLKQINEMTLSDEFSIEVEKFIKETIIGILYYKDFDETEFEKKLQMIIEIEQQTENYKINKQELMTQEYDDLVKQVLENKDTQFNLKLLYHFSKTDLFDCLSIAKNQENKELIEEIRRFQLLYSYIDDLSLDTTEEHINQLTNEDLFILLVYLDKKIQNLQISQNQQPFQIMSEYEQRYHNLKHSLKNEYQRLNNLKKNQFAFNEIFEKKQEIQFSIISIDDEAFGEIQEEVVNRNSVVNNSQFNTDVIQHDYAIYQSIEQQQDQDFIPIYQIYDQSNDYTSQLKLLEAVKSIFNNYTLQIYFEINKSLLLKKGWIYKHKDHPNVIYLGEKRDNVFEGEVIQFEEEQSIKRISHYVHVQIQLSVWNIQDIEKESSIFYYIEKSTPEKFQKVREYSGQIKNGKNDGEGKEKDFIENMIYIGQWRDGQMVNQGIKYLMNTDLILENTPYKWEGNFEKHKLHGQSIKTYLLNYDNKEIWLEGSYKDGQKSGFHVCYIKREINYQVQTFRLYRSLFFVFLNKEREFKLTCN</sequence>
<proteinExistence type="predicted"/>
<comment type="caution">
    <text evidence="3">The sequence shown here is derived from an EMBL/GenBank/DDBJ whole genome shotgun (WGS) entry which is preliminary data.</text>
</comment>
<dbReference type="PROSITE" id="PS50011">
    <property type="entry name" value="PROTEIN_KINASE_DOM"/>
    <property type="match status" value="1"/>
</dbReference>
<evidence type="ECO:0000256" key="1">
    <source>
        <dbReference type="SAM" id="Coils"/>
    </source>
</evidence>
<keyword evidence="1" id="KW-0175">Coiled coil</keyword>
<keyword evidence="4" id="KW-1185">Reference proteome</keyword>
<dbReference type="EMBL" id="CAJJDP010000100">
    <property type="protein sequence ID" value="CAD8191727.1"/>
    <property type="molecule type" value="Genomic_DNA"/>
</dbReference>
<dbReference type="OMA" id="KKQDQFA"/>
<dbReference type="InterPro" id="IPR000719">
    <property type="entry name" value="Prot_kinase_dom"/>
</dbReference>
<feature type="coiled-coil region" evidence="1">
    <location>
        <begin position="399"/>
        <end position="426"/>
    </location>
</feature>
<dbReference type="GO" id="GO:0005524">
    <property type="term" value="F:ATP binding"/>
    <property type="evidence" value="ECO:0007669"/>
    <property type="project" value="InterPro"/>
</dbReference>